<dbReference type="AlphaFoldDB" id="A0A7W6MUV5"/>
<proteinExistence type="predicted"/>
<feature type="region of interest" description="Disordered" evidence="1">
    <location>
        <begin position="1"/>
        <end position="38"/>
    </location>
</feature>
<evidence type="ECO:0000313" key="2">
    <source>
        <dbReference type="EMBL" id="MBB4008670.1"/>
    </source>
</evidence>
<evidence type="ECO:0000313" key="3">
    <source>
        <dbReference type="Proteomes" id="UP000544107"/>
    </source>
</evidence>
<feature type="compositionally biased region" description="Basic and acidic residues" evidence="1">
    <location>
        <begin position="29"/>
        <end position="38"/>
    </location>
</feature>
<organism evidence="2 3">
    <name type="scientific">Allorhizobium taibaishanense</name>
    <dbReference type="NCBI Taxonomy" id="887144"/>
    <lineage>
        <taxon>Bacteria</taxon>
        <taxon>Pseudomonadati</taxon>
        <taxon>Pseudomonadota</taxon>
        <taxon>Alphaproteobacteria</taxon>
        <taxon>Hyphomicrobiales</taxon>
        <taxon>Rhizobiaceae</taxon>
        <taxon>Rhizobium/Agrobacterium group</taxon>
        <taxon>Allorhizobium</taxon>
    </lineage>
</organism>
<accession>A0A7W6MUV5</accession>
<reference evidence="2 3" key="1">
    <citation type="submission" date="2020-08" db="EMBL/GenBank/DDBJ databases">
        <title>Genomic Encyclopedia of Type Strains, Phase IV (KMG-IV): sequencing the most valuable type-strain genomes for metagenomic binning, comparative biology and taxonomic classification.</title>
        <authorList>
            <person name="Goeker M."/>
        </authorList>
    </citation>
    <scope>NUCLEOTIDE SEQUENCE [LARGE SCALE GENOMIC DNA]</scope>
    <source>
        <strain evidence="2 3">DSM 100021</strain>
    </source>
</reference>
<name>A0A7W6MUV5_9HYPH</name>
<protein>
    <submittedName>
        <fullName evidence="2">Uncharacterized protein</fullName>
    </submittedName>
</protein>
<evidence type="ECO:0000256" key="1">
    <source>
        <dbReference type="SAM" id="MobiDB-lite"/>
    </source>
</evidence>
<gene>
    <name evidence="2" type="ORF">GGQ71_002950</name>
</gene>
<dbReference type="EMBL" id="JACIED010000003">
    <property type="protein sequence ID" value="MBB4008670.1"/>
    <property type="molecule type" value="Genomic_DNA"/>
</dbReference>
<sequence>MTAQAQDDDKSTKGQSSLPPDIKQSLPPLRKEPDMTGL</sequence>
<dbReference type="Proteomes" id="UP000544107">
    <property type="component" value="Unassembled WGS sequence"/>
</dbReference>
<comment type="caution">
    <text evidence="2">The sequence shown here is derived from an EMBL/GenBank/DDBJ whole genome shotgun (WGS) entry which is preliminary data.</text>
</comment>